<evidence type="ECO:0000313" key="4">
    <source>
        <dbReference type="Proteomes" id="UP000000600"/>
    </source>
</evidence>
<evidence type="ECO:0000256" key="1">
    <source>
        <dbReference type="SAM" id="Coils"/>
    </source>
</evidence>
<evidence type="ECO:0000256" key="2">
    <source>
        <dbReference type="SAM" id="MobiDB-lite"/>
    </source>
</evidence>
<dbReference type="GeneID" id="5038122"/>
<dbReference type="HOGENOM" id="CLU_561983_0_0_1"/>
<dbReference type="OMA" id="NYRGSIN"/>
<organism evidence="3 4">
    <name type="scientific">Paramecium tetraurelia</name>
    <dbReference type="NCBI Taxonomy" id="5888"/>
    <lineage>
        <taxon>Eukaryota</taxon>
        <taxon>Sar</taxon>
        <taxon>Alveolata</taxon>
        <taxon>Ciliophora</taxon>
        <taxon>Intramacronucleata</taxon>
        <taxon>Oligohymenophorea</taxon>
        <taxon>Peniculida</taxon>
        <taxon>Parameciidae</taxon>
        <taxon>Paramecium</taxon>
    </lineage>
</organism>
<dbReference type="KEGG" id="ptm:GSPATT00019122001"/>
<dbReference type="Proteomes" id="UP000000600">
    <property type="component" value="Unassembled WGS sequence"/>
</dbReference>
<keyword evidence="1" id="KW-0175">Coiled coil</keyword>
<dbReference type="RefSeq" id="XP_001452337.1">
    <property type="nucleotide sequence ID" value="XM_001452300.1"/>
</dbReference>
<name>A0DPH3_PARTE</name>
<proteinExistence type="predicted"/>
<dbReference type="InParanoid" id="A0DPH3"/>
<accession>A0DPH3</accession>
<gene>
    <name evidence="3" type="ORF">GSPATT00019122001</name>
</gene>
<dbReference type="OrthoDB" id="307926at2759"/>
<dbReference type="EMBL" id="CT868529">
    <property type="protein sequence ID" value="CAK84940.1"/>
    <property type="molecule type" value="Genomic_DNA"/>
</dbReference>
<reference evidence="3 4" key="1">
    <citation type="journal article" date="2006" name="Nature">
        <title>Global trends of whole-genome duplications revealed by the ciliate Paramecium tetraurelia.</title>
        <authorList>
            <consortium name="Genoscope"/>
            <person name="Aury J.-M."/>
            <person name="Jaillon O."/>
            <person name="Duret L."/>
            <person name="Noel B."/>
            <person name="Jubin C."/>
            <person name="Porcel B.M."/>
            <person name="Segurens B."/>
            <person name="Daubin V."/>
            <person name="Anthouard V."/>
            <person name="Aiach N."/>
            <person name="Arnaiz O."/>
            <person name="Billaut A."/>
            <person name="Beisson J."/>
            <person name="Blanc I."/>
            <person name="Bouhouche K."/>
            <person name="Camara F."/>
            <person name="Duharcourt S."/>
            <person name="Guigo R."/>
            <person name="Gogendeau D."/>
            <person name="Katinka M."/>
            <person name="Keller A.-M."/>
            <person name="Kissmehl R."/>
            <person name="Klotz C."/>
            <person name="Koll F."/>
            <person name="Le Moue A."/>
            <person name="Lepere C."/>
            <person name="Malinsky S."/>
            <person name="Nowacki M."/>
            <person name="Nowak J.K."/>
            <person name="Plattner H."/>
            <person name="Poulain J."/>
            <person name="Ruiz F."/>
            <person name="Serrano V."/>
            <person name="Zagulski M."/>
            <person name="Dessen P."/>
            <person name="Betermier M."/>
            <person name="Weissenbach J."/>
            <person name="Scarpelli C."/>
            <person name="Schachter V."/>
            <person name="Sperling L."/>
            <person name="Meyer E."/>
            <person name="Cohen J."/>
            <person name="Wincker P."/>
        </authorList>
    </citation>
    <scope>NUCLEOTIDE SEQUENCE [LARGE SCALE GENOMIC DNA]</scope>
    <source>
        <strain evidence="3 4">Stock d4-2</strain>
    </source>
</reference>
<feature type="compositionally biased region" description="Polar residues" evidence="2">
    <location>
        <begin position="286"/>
        <end position="296"/>
    </location>
</feature>
<protein>
    <submittedName>
        <fullName evidence="3">Uncharacterized protein</fullName>
    </submittedName>
</protein>
<feature type="region of interest" description="Disordered" evidence="2">
    <location>
        <begin position="252"/>
        <end position="342"/>
    </location>
</feature>
<sequence>MGDIQSLKVAFIEFIEKLLPSISDPMSITQQKCQLLIKLLKDQGKTISDVCLYIQNLKIVHLKPSNQNVQDEDKVKSPTKIKQLDHELFQPESYFKLSKKFFYKKLDLPNKDLIIKKSSLKNIELREKNNNAEQNERQAEDSSTPLKFGIDKLKKTPKMTSTFNMFFQQVKGFSIVSKEYIIDNLQQSMKEFTRHTKIMGCIEQRTFEVNSGEISEVDKKLHHQNYNFTSYSKQVERQKSFKKMSIFEQKKVPESSVQNQNNQQLQPSQQIPSIPNGSSNQKEQDSTNIESHSGQVARTYLPSKPSLYSYRAQQRRAEQQGSQNQRNISQQESNNEQSSNTNQQNNVLENQQHDTKPKDVQLSLEQSQNQTSEIIQIGTFPSPKQSSNQKSDYDTGSIDTQIKSLPVSPMLTNTKFTIESTQSQNHSREQSINEEVKVDQKYEVSQRNTYTRFNYTQQRLQLIRGNLIQNNYRGSINNNGEDKPTDIKIDMKQLDQNF</sequence>
<feature type="compositionally biased region" description="Low complexity" evidence="2">
    <location>
        <begin position="322"/>
        <end position="342"/>
    </location>
</feature>
<feature type="region of interest" description="Disordered" evidence="2">
    <location>
        <begin position="375"/>
        <end position="397"/>
    </location>
</feature>
<dbReference type="AlphaFoldDB" id="A0DPH3"/>
<keyword evidence="4" id="KW-1185">Reference proteome</keyword>
<feature type="compositionally biased region" description="Low complexity" evidence="2">
    <location>
        <begin position="254"/>
        <end position="279"/>
    </location>
</feature>
<evidence type="ECO:0000313" key="3">
    <source>
        <dbReference type="EMBL" id="CAK84940.1"/>
    </source>
</evidence>
<feature type="coiled-coil region" evidence="1">
    <location>
        <begin position="115"/>
        <end position="142"/>
    </location>
</feature>